<dbReference type="InterPro" id="IPR050553">
    <property type="entry name" value="Thioredoxin_ResA/DsbE_sf"/>
</dbReference>
<dbReference type="PANTHER" id="PTHR42852:SF6">
    <property type="entry name" value="THIOL:DISULFIDE INTERCHANGE PROTEIN DSBE"/>
    <property type="match status" value="1"/>
</dbReference>
<name>A0ABX2APV5_9BACT</name>
<evidence type="ECO:0000256" key="2">
    <source>
        <dbReference type="ARBA" id="ARBA00022748"/>
    </source>
</evidence>
<evidence type="ECO:0000313" key="5">
    <source>
        <dbReference type="EMBL" id="NPD92567.1"/>
    </source>
</evidence>
<dbReference type="RefSeq" id="WP_172275896.1">
    <property type="nucleotide sequence ID" value="NZ_CASGMU010000013.1"/>
</dbReference>
<comment type="caution">
    <text evidence="5">The sequence shown here is derived from an EMBL/GenBank/DDBJ whole genome shotgun (WGS) entry which is preliminary data.</text>
</comment>
<keyword evidence="3" id="KW-1015">Disulfide bond</keyword>
<dbReference type="Gene3D" id="3.40.30.10">
    <property type="entry name" value="Glutaredoxin"/>
    <property type="match status" value="1"/>
</dbReference>
<accession>A0ABX2APV5</accession>
<dbReference type="EMBL" id="JABKKF010000009">
    <property type="protein sequence ID" value="NPD92567.1"/>
    <property type="molecule type" value="Genomic_DNA"/>
</dbReference>
<evidence type="ECO:0000313" key="6">
    <source>
        <dbReference type="Proteomes" id="UP000714420"/>
    </source>
</evidence>
<sequence length="687" mass="78823">MKKSVLLPLLAIVALAGHAKVWKRIKYPVAMACVNVYYGELQASEVILSDTATTVRFTMKYEKKKNFRFAKGSYLTDEDGRRYALRSAEGIALGKWVRSPESGITGFTMHFEPMPKHTKVFDFIEGDGSGAFMLLGIHDNKYKIKAPSMKQLSDANPYEIPQDWFKTDTVTVRGRIEGYDEKRFGFSSMEYFTDDVFRKDNGTVVMDIEPDGKFEKKFCVSYPVYSSFITRSSKVGLEEIPFFARPGETVDITVSRNGDGRYECRYNSGSSKDAERLLRSGLNTIDLCYPLIKRDPERKISDAMALAEDIWRNLLYHVKAKGRIHRFTPMEMQLALAGMQLNFAYSWMDYIMYHEDDVAKWKKVDGKYTKEITDSAEWLALGDAATYTPLKRIELDNPLLLTNSYYDTFVNRIQYSDFVRIRPFGGETGYVVNAVNCMEKPGHIMDAIREMTATEHNSLLAQICIYNDMLDNFNLWRNMEQRIPVIMADTTKTDAERKELVAGLALPGNVFPAYLNMFSNPYVREKAEKFYAGKMAQTELTAPLPEGSASADFVRSIAARYPGRFLFIDFWGMGCGPCRSAIQSSREMRRKIASRDDVKLVFIADERDANGSDAYRKYISEWLDGEEAICVSNTDFARLRELFQFNGIPHYETISPDCRRVRDDMRISGFYHFEQELDGLIKRLDRR</sequence>
<proteinExistence type="predicted"/>
<keyword evidence="6" id="KW-1185">Reference proteome</keyword>
<evidence type="ECO:0000256" key="4">
    <source>
        <dbReference type="ARBA" id="ARBA00023284"/>
    </source>
</evidence>
<reference evidence="5 6" key="1">
    <citation type="submission" date="2020-05" db="EMBL/GenBank/DDBJ databases">
        <title>Distinct polysaccharide utilization as determinants for interspecies competition between intestinal Prevotella spp.</title>
        <authorList>
            <person name="Galvez E.J.C."/>
            <person name="Iljazovic A."/>
            <person name="Strowig T."/>
        </authorList>
    </citation>
    <scope>NUCLEOTIDE SEQUENCE [LARGE SCALE GENOMIC DNA]</scope>
    <source>
        <strain evidence="5 6">PMUR</strain>
    </source>
</reference>
<evidence type="ECO:0000256" key="3">
    <source>
        <dbReference type="ARBA" id="ARBA00023157"/>
    </source>
</evidence>
<dbReference type="InterPro" id="IPR036249">
    <property type="entry name" value="Thioredoxin-like_sf"/>
</dbReference>
<organism evidence="5 6">
    <name type="scientific">Xylanibacter muris</name>
    <dbReference type="NCBI Taxonomy" id="2736290"/>
    <lineage>
        <taxon>Bacteria</taxon>
        <taxon>Pseudomonadati</taxon>
        <taxon>Bacteroidota</taxon>
        <taxon>Bacteroidia</taxon>
        <taxon>Bacteroidales</taxon>
        <taxon>Prevotellaceae</taxon>
        <taxon>Xylanibacter</taxon>
    </lineage>
</organism>
<dbReference type="PANTHER" id="PTHR42852">
    <property type="entry name" value="THIOL:DISULFIDE INTERCHANGE PROTEIN DSBE"/>
    <property type="match status" value="1"/>
</dbReference>
<evidence type="ECO:0008006" key="7">
    <source>
        <dbReference type="Google" id="ProtNLM"/>
    </source>
</evidence>
<gene>
    <name evidence="5" type="ORF">HPS56_09485</name>
</gene>
<protein>
    <recommendedName>
        <fullName evidence="7">Thioredoxin domain-containing protein</fullName>
    </recommendedName>
</protein>
<evidence type="ECO:0000256" key="1">
    <source>
        <dbReference type="ARBA" id="ARBA00004196"/>
    </source>
</evidence>
<dbReference type="Proteomes" id="UP000714420">
    <property type="component" value="Unassembled WGS sequence"/>
</dbReference>
<keyword evidence="2" id="KW-0201">Cytochrome c-type biogenesis</keyword>
<dbReference type="SUPFAM" id="SSF52833">
    <property type="entry name" value="Thioredoxin-like"/>
    <property type="match status" value="1"/>
</dbReference>
<keyword evidence="4" id="KW-0676">Redox-active center</keyword>
<comment type="subcellular location">
    <subcellularLocation>
        <location evidence="1">Cell envelope</location>
    </subcellularLocation>
</comment>